<keyword evidence="3" id="KW-1185">Reference proteome</keyword>
<evidence type="ECO:0000313" key="3">
    <source>
        <dbReference type="Proteomes" id="UP001203945"/>
    </source>
</evidence>
<dbReference type="RefSeq" id="WP_255330357.1">
    <property type="nucleotide sequence ID" value="NZ_JAKZEU010000004.1"/>
</dbReference>
<evidence type="ECO:0000256" key="1">
    <source>
        <dbReference type="SAM" id="MobiDB-lite"/>
    </source>
</evidence>
<gene>
    <name evidence="2" type="ORF">MLD63_13090</name>
</gene>
<dbReference type="Proteomes" id="UP001203945">
    <property type="component" value="Unassembled WGS sequence"/>
</dbReference>
<dbReference type="InterPro" id="IPR018770">
    <property type="entry name" value="ChloroindolylP_hydrolase"/>
</dbReference>
<feature type="region of interest" description="Disordered" evidence="1">
    <location>
        <begin position="289"/>
        <end position="318"/>
    </location>
</feature>
<proteinExistence type="predicted"/>
<accession>A0ABT1MWV5</accession>
<sequence length="318" mass="35083">MAERFGGRFSPGNLLGSDARPPRKPVRHRFTGRTRWITAAATPFLLTAFFQPPVEMVANLAAFGMMASAMWMTREGLQAEAEYDARRTARRPAIPRKLFGGILTGVGLAVGAAEPGAISGAAVIGFAGALMHWLAFGPDPMRDKGMEGVDSFQQDRVARMVEEGQRHLDGMRDAIARTGDRRLEARVSMFQAIVHDLFEQVQQDPGDLGAVRRYMGVYLLGARDATVKFADLYVQTHDDRARADWENLLADLETNFAARTKQLISGGRTDLDIEISVLRDRLAREGVTASDRPAVEDRSDDPFAAGILLDPERTKVRR</sequence>
<organism evidence="2 3">
    <name type="scientific">Paracoccus albicereus</name>
    <dbReference type="NCBI Taxonomy" id="2922394"/>
    <lineage>
        <taxon>Bacteria</taxon>
        <taxon>Pseudomonadati</taxon>
        <taxon>Pseudomonadota</taxon>
        <taxon>Alphaproteobacteria</taxon>
        <taxon>Rhodobacterales</taxon>
        <taxon>Paracoccaceae</taxon>
        <taxon>Paracoccus</taxon>
    </lineage>
</organism>
<dbReference type="EMBL" id="JAKZEU010000004">
    <property type="protein sequence ID" value="MCQ0971356.1"/>
    <property type="molecule type" value="Genomic_DNA"/>
</dbReference>
<dbReference type="Pfam" id="PF10112">
    <property type="entry name" value="Halogen_Hydrol"/>
    <property type="match status" value="1"/>
</dbReference>
<comment type="caution">
    <text evidence="2">The sequence shown here is derived from an EMBL/GenBank/DDBJ whole genome shotgun (WGS) entry which is preliminary data.</text>
</comment>
<feature type="region of interest" description="Disordered" evidence="1">
    <location>
        <begin position="1"/>
        <end position="26"/>
    </location>
</feature>
<reference evidence="2 3" key="1">
    <citation type="submission" date="2022-03" db="EMBL/GenBank/DDBJ databases">
        <authorList>
            <person name="He Y."/>
        </authorList>
    </citation>
    <scope>NUCLEOTIDE SEQUENCE [LARGE SCALE GENOMIC DNA]</scope>
    <source>
        <strain evidence="2 3">TK19116</strain>
    </source>
</reference>
<evidence type="ECO:0000313" key="2">
    <source>
        <dbReference type="EMBL" id="MCQ0971356.1"/>
    </source>
</evidence>
<name>A0ABT1MWV5_9RHOB</name>
<protein>
    <submittedName>
        <fullName evidence="2">5-bromo-4-chloroindolyl phosphate hydrolysis family protein</fullName>
    </submittedName>
</protein>